<proteinExistence type="predicted"/>
<dbReference type="AlphaFoldDB" id="A0A8H6J1U1"/>
<name>A0A8H6J1U1_9PEZI</name>
<dbReference type="EMBL" id="WIGN01000207">
    <property type="protein sequence ID" value="KAF6804486.1"/>
    <property type="molecule type" value="Genomic_DNA"/>
</dbReference>
<reference evidence="2 3" key="1">
    <citation type="journal article" date="2020" name="Phytopathology">
        <title>Genome Sequence Resources of Colletotrichum truncatum, C. plurivorum, C. musicola, and C. sojae: Four Species Pathogenic to Soybean (Glycine max).</title>
        <authorList>
            <person name="Rogerio F."/>
            <person name="Boufleur T.R."/>
            <person name="Ciampi-Guillardi M."/>
            <person name="Sukno S.A."/>
            <person name="Thon M.R."/>
            <person name="Massola Junior N.S."/>
            <person name="Baroncelli R."/>
        </authorList>
    </citation>
    <scope>NUCLEOTIDE SEQUENCE [LARGE SCALE GENOMIC DNA]</scope>
    <source>
        <strain evidence="2 3">LFN0009</strain>
    </source>
</reference>
<accession>A0A8H6J1U1</accession>
<evidence type="ECO:0000256" key="1">
    <source>
        <dbReference type="SAM" id="MobiDB-lite"/>
    </source>
</evidence>
<feature type="region of interest" description="Disordered" evidence="1">
    <location>
        <begin position="40"/>
        <end position="65"/>
    </location>
</feature>
<gene>
    <name evidence="2" type="ORF">CSOJ01_10146</name>
</gene>
<evidence type="ECO:0000313" key="2">
    <source>
        <dbReference type="EMBL" id="KAF6804486.1"/>
    </source>
</evidence>
<sequence>MRGAIPDPLRTGTIWLVLDGAVWTSRSVPGIHPLAPRAIKDSRQGPGRPLQWGVPPNGPNRRHNPRRFGPHVRAYASDCEQGARPSLLSLLAIAVAFALLPRLLQPMLQTLLRMPRFDLVPVTRPRRLEDRPMVHLA</sequence>
<comment type="caution">
    <text evidence="2">The sequence shown here is derived from an EMBL/GenBank/DDBJ whole genome shotgun (WGS) entry which is preliminary data.</text>
</comment>
<protein>
    <submittedName>
        <fullName evidence="2">Uncharacterized protein</fullName>
    </submittedName>
</protein>
<organism evidence="2 3">
    <name type="scientific">Colletotrichum sojae</name>
    <dbReference type="NCBI Taxonomy" id="2175907"/>
    <lineage>
        <taxon>Eukaryota</taxon>
        <taxon>Fungi</taxon>
        <taxon>Dikarya</taxon>
        <taxon>Ascomycota</taxon>
        <taxon>Pezizomycotina</taxon>
        <taxon>Sordariomycetes</taxon>
        <taxon>Hypocreomycetidae</taxon>
        <taxon>Glomerellales</taxon>
        <taxon>Glomerellaceae</taxon>
        <taxon>Colletotrichum</taxon>
        <taxon>Colletotrichum orchidearum species complex</taxon>
    </lineage>
</organism>
<keyword evidence="3" id="KW-1185">Reference proteome</keyword>
<dbReference type="Proteomes" id="UP000652219">
    <property type="component" value="Unassembled WGS sequence"/>
</dbReference>
<evidence type="ECO:0000313" key="3">
    <source>
        <dbReference type="Proteomes" id="UP000652219"/>
    </source>
</evidence>